<dbReference type="SUPFAM" id="SSF53474">
    <property type="entry name" value="alpha/beta-Hydrolases"/>
    <property type="match status" value="1"/>
</dbReference>
<dbReference type="AlphaFoldDB" id="A0A067CJR0"/>
<dbReference type="Gene3D" id="3.40.50.1820">
    <property type="entry name" value="alpha/beta hydrolase"/>
    <property type="match status" value="1"/>
</dbReference>
<dbReference type="PANTHER" id="PTHR37946:SF1">
    <property type="entry name" value="SLL1969 PROTEIN"/>
    <property type="match status" value="1"/>
</dbReference>
<dbReference type="PANTHER" id="PTHR37946">
    <property type="entry name" value="SLL1969 PROTEIN"/>
    <property type="match status" value="1"/>
</dbReference>
<proteinExistence type="predicted"/>
<dbReference type="EMBL" id="KK583200">
    <property type="protein sequence ID" value="KDO30718.1"/>
    <property type="molecule type" value="Genomic_DNA"/>
</dbReference>
<organism evidence="1 2">
    <name type="scientific">Saprolegnia parasitica (strain CBS 223.65)</name>
    <dbReference type="NCBI Taxonomy" id="695850"/>
    <lineage>
        <taxon>Eukaryota</taxon>
        <taxon>Sar</taxon>
        <taxon>Stramenopiles</taxon>
        <taxon>Oomycota</taxon>
        <taxon>Saprolegniomycetes</taxon>
        <taxon>Saprolegniales</taxon>
        <taxon>Saprolegniaceae</taxon>
        <taxon>Saprolegnia</taxon>
    </lineage>
</organism>
<dbReference type="RefSeq" id="XP_012198420.1">
    <property type="nucleotide sequence ID" value="XM_012343030.1"/>
</dbReference>
<accession>A0A067CJR0</accession>
<dbReference type="OMA" id="VQPFRFR"/>
<dbReference type="OrthoDB" id="157935at2759"/>
<dbReference type="GeneID" id="24127055"/>
<sequence>MGSFVPSQAALAAVARPVLVTVHDVCGRGRQLIPLEAFLGTSVGGKFGVRPFRYDPNTQRLQESGLELLDLLHTIKPYSSMESCYFVTHGYGALVLREAFRYIDWDTTRTKIVMLAPPNRGCAYYSVLNSIIDSSVAIDELSTMSPAFLDARLGKLPRLCRSMILAGSLSLNPWNQWQYPTDGVVSVDETHMPGEYQHLVVNATHHTLPYHPMSLELLVRFLRG</sequence>
<reference evidence="1 2" key="1">
    <citation type="journal article" date="2013" name="PLoS Genet.">
        <title>Distinctive expansion of potential virulence genes in the genome of the oomycete fish pathogen Saprolegnia parasitica.</title>
        <authorList>
            <person name="Jiang R.H."/>
            <person name="de Bruijn I."/>
            <person name="Haas B.J."/>
            <person name="Belmonte R."/>
            <person name="Lobach L."/>
            <person name="Christie J."/>
            <person name="van den Ackerveken G."/>
            <person name="Bottin A."/>
            <person name="Bulone V."/>
            <person name="Diaz-Moreno S.M."/>
            <person name="Dumas B."/>
            <person name="Fan L."/>
            <person name="Gaulin E."/>
            <person name="Govers F."/>
            <person name="Grenville-Briggs L.J."/>
            <person name="Horner N.R."/>
            <person name="Levin J.Z."/>
            <person name="Mammella M."/>
            <person name="Meijer H.J."/>
            <person name="Morris P."/>
            <person name="Nusbaum C."/>
            <person name="Oome S."/>
            <person name="Phillips A.J."/>
            <person name="van Rooyen D."/>
            <person name="Rzeszutek E."/>
            <person name="Saraiva M."/>
            <person name="Secombes C.J."/>
            <person name="Seidl M.F."/>
            <person name="Snel B."/>
            <person name="Stassen J.H."/>
            <person name="Sykes S."/>
            <person name="Tripathy S."/>
            <person name="van den Berg H."/>
            <person name="Vega-Arreguin J.C."/>
            <person name="Wawra S."/>
            <person name="Young S.K."/>
            <person name="Zeng Q."/>
            <person name="Dieguez-Uribeondo J."/>
            <person name="Russ C."/>
            <person name="Tyler B.M."/>
            <person name="van West P."/>
        </authorList>
    </citation>
    <scope>NUCLEOTIDE SEQUENCE [LARGE SCALE GENOMIC DNA]</scope>
    <source>
        <strain evidence="1 2">CBS 223.65</strain>
    </source>
</reference>
<name>A0A067CJR0_SAPPC</name>
<gene>
    <name evidence="1" type="ORF">SPRG_04620</name>
</gene>
<evidence type="ECO:0008006" key="3">
    <source>
        <dbReference type="Google" id="ProtNLM"/>
    </source>
</evidence>
<dbReference type="KEGG" id="spar:SPRG_04620"/>
<dbReference type="VEuPathDB" id="FungiDB:SPRG_04620"/>
<dbReference type="InterPro" id="IPR029058">
    <property type="entry name" value="AB_hydrolase_fold"/>
</dbReference>
<evidence type="ECO:0000313" key="1">
    <source>
        <dbReference type="EMBL" id="KDO30718.1"/>
    </source>
</evidence>
<evidence type="ECO:0000313" key="2">
    <source>
        <dbReference type="Proteomes" id="UP000030745"/>
    </source>
</evidence>
<dbReference type="Proteomes" id="UP000030745">
    <property type="component" value="Unassembled WGS sequence"/>
</dbReference>
<protein>
    <recommendedName>
        <fullName evidence="3">AB hydrolase-1 domain-containing protein</fullName>
    </recommendedName>
</protein>
<keyword evidence="2" id="KW-1185">Reference proteome</keyword>